<evidence type="ECO:0000256" key="3">
    <source>
        <dbReference type="ARBA" id="ARBA00022679"/>
    </source>
</evidence>
<dbReference type="SUPFAM" id="SSF53448">
    <property type="entry name" value="Nucleotide-diphospho-sugar transferases"/>
    <property type="match status" value="1"/>
</dbReference>
<proteinExistence type="inferred from homology"/>
<comment type="similarity">
    <text evidence="1">Belongs to the glycosyltransferase 34 family.</text>
</comment>
<dbReference type="AlphaFoldDB" id="A0A9N9DQM9"/>
<dbReference type="OrthoDB" id="205108at2759"/>
<dbReference type="Gene3D" id="3.90.550.10">
    <property type="entry name" value="Spore Coat Polysaccharide Biosynthesis Protein SpsA, Chain A"/>
    <property type="match status" value="1"/>
</dbReference>
<evidence type="ECO:0000313" key="6">
    <source>
        <dbReference type="Proteomes" id="UP000789739"/>
    </source>
</evidence>
<comment type="caution">
    <text evidence="5">The sequence shown here is derived from an EMBL/GenBank/DDBJ whole genome shotgun (WGS) entry which is preliminary data.</text>
</comment>
<evidence type="ECO:0000256" key="1">
    <source>
        <dbReference type="ARBA" id="ARBA00005664"/>
    </source>
</evidence>
<dbReference type="InterPro" id="IPR008630">
    <property type="entry name" value="Glyco_trans_34"/>
</dbReference>
<dbReference type="GO" id="GO:0016757">
    <property type="term" value="F:glycosyltransferase activity"/>
    <property type="evidence" value="ECO:0007669"/>
    <property type="project" value="UniProtKB-KW"/>
</dbReference>
<dbReference type="EMBL" id="CAJVPI010002749">
    <property type="protein sequence ID" value="CAG8648900.1"/>
    <property type="molecule type" value="Genomic_DNA"/>
</dbReference>
<dbReference type="Proteomes" id="UP000789739">
    <property type="component" value="Unassembled WGS sequence"/>
</dbReference>
<reference evidence="5" key="1">
    <citation type="submission" date="2021-06" db="EMBL/GenBank/DDBJ databases">
        <authorList>
            <person name="Kallberg Y."/>
            <person name="Tangrot J."/>
            <person name="Rosling A."/>
        </authorList>
    </citation>
    <scope>NUCLEOTIDE SEQUENCE</scope>
    <source>
        <strain evidence="5">BR232B</strain>
    </source>
</reference>
<gene>
    <name evidence="5" type="ORF">PBRASI_LOCUS10170</name>
</gene>
<dbReference type="GO" id="GO:0000139">
    <property type="term" value="C:Golgi membrane"/>
    <property type="evidence" value="ECO:0007669"/>
    <property type="project" value="TreeGrafter"/>
</dbReference>
<evidence type="ECO:0000256" key="4">
    <source>
        <dbReference type="SAM" id="MobiDB-lite"/>
    </source>
</evidence>
<feature type="region of interest" description="Disordered" evidence="4">
    <location>
        <begin position="1"/>
        <end position="50"/>
    </location>
</feature>
<keyword evidence="3" id="KW-0808">Transferase</keyword>
<keyword evidence="2" id="KW-0328">Glycosyltransferase</keyword>
<feature type="non-terminal residue" evidence="5">
    <location>
        <position position="557"/>
    </location>
</feature>
<organism evidence="5 6">
    <name type="scientific">Paraglomus brasilianum</name>
    <dbReference type="NCBI Taxonomy" id="144538"/>
    <lineage>
        <taxon>Eukaryota</taxon>
        <taxon>Fungi</taxon>
        <taxon>Fungi incertae sedis</taxon>
        <taxon>Mucoromycota</taxon>
        <taxon>Glomeromycotina</taxon>
        <taxon>Glomeromycetes</taxon>
        <taxon>Paraglomerales</taxon>
        <taxon>Paraglomeraceae</taxon>
        <taxon>Paraglomus</taxon>
    </lineage>
</organism>
<dbReference type="InterPro" id="IPR029044">
    <property type="entry name" value="Nucleotide-diphossugar_trans"/>
</dbReference>
<dbReference type="PANTHER" id="PTHR31306">
    <property type="entry name" value="ALPHA-1,6-MANNOSYLTRANSFERASE MNN11-RELATED"/>
    <property type="match status" value="1"/>
</dbReference>
<sequence length="557" mass="63555">FIITTPGDTSNSPFQDAGEGELVDTSTPTEETTDDHVGISTPINVHPDETSPEGKYNYLVVINSNVVDHSRRRLLREKIFGIKDNLVYCLEPTSNVQHRFLVRNDSSLKSFTKTTTTNTKSAARRYASEIMEFDDIDELPNVRGDKWIEEVLTRADQKRKEYNFDFLIYTDIFTVLNIPKIQQSIESLDIPGYKSSSGQLDKLFWGSFKTFSNRSTTIIGSSALNTILAQLPRIKSMHETGSLFTKIYQYYKGAITNKNRVVAIDDDINIVDWRNTIYNIPEDVFAINSVYQNGEVKDIVDYLAIPPSPPCDLPATRQSEHPTISKPSVVVLTSSFVYTDLCMLAAAPISADNKRLYAKRHGYSFVARSMEFAQQGYLGRKTVWGKIDAVEKVLPLYDWLFWLDMDAVVINFSTSIESLLKKFEKQLGKREFEKKHLIVAKPVGDSTINAGVFLLRNSDWSKRFLREVQMFKSQYRGKFYEQAAMWKVMIKPEWQEGALLLDEDDHTFNTFPSRYMPGDFVVHYAPQGCPRKLVISACEQAIEMDRNPDALYETVPV</sequence>
<protein>
    <submittedName>
        <fullName evidence="5">5187_t:CDS:1</fullName>
    </submittedName>
</protein>
<dbReference type="PANTHER" id="PTHR31306:SF4">
    <property type="entry name" value="ALPHA-1,2-GALACTOSYLTRANSFERASE"/>
    <property type="match status" value="1"/>
</dbReference>
<evidence type="ECO:0000313" key="5">
    <source>
        <dbReference type="EMBL" id="CAG8648900.1"/>
    </source>
</evidence>
<dbReference type="Pfam" id="PF05637">
    <property type="entry name" value="Glyco_transf_34"/>
    <property type="match status" value="1"/>
</dbReference>
<accession>A0A9N9DQM9</accession>
<name>A0A9N9DQM9_9GLOM</name>
<evidence type="ECO:0000256" key="2">
    <source>
        <dbReference type="ARBA" id="ARBA00022676"/>
    </source>
</evidence>
<keyword evidence="6" id="KW-1185">Reference proteome</keyword>
<dbReference type="GO" id="GO:0006487">
    <property type="term" value="P:protein N-linked glycosylation"/>
    <property type="evidence" value="ECO:0007669"/>
    <property type="project" value="TreeGrafter"/>
</dbReference>
<feature type="compositionally biased region" description="Polar residues" evidence="4">
    <location>
        <begin position="1"/>
        <end position="14"/>
    </location>
</feature>